<evidence type="ECO:0000313" key="2">
    <source>
        <dbReference type="EMBL" id="KZW00130.1"/>
    </source>
</evidence>
<dbReference type="AlphaFoldDB" id="A0A166BDG3"/>
<feature type="compositionally biased region" description="Acidic residues" evidence="1">
    <location>
        <begin position="17"/>
        <end position="26"/>
    </location>
</feature>
<evidence type="ECO:0000313" key="3">
    <source>
        <dbReference type="Proteomes" id="UP000077266"/>
    </source>
</evidence>
<dbReference type="OrthoDB" id="3267717at2759"/>
<dbReference type="InParanoid" id="A0A166BDG3"/>
<dbReference type="EMBL" id="KV425903">
    <property type="protein sequence ID" value="KZW00130.1"/>
    <property type="molecule type" value="Genomic_DNA"/>
</dbReference>
<gene>
    <name evidence="2" type="ORF">EXIGLDRAFT_761993</name>
</gene>
<feature type="region of interest" description="Disordered" evidence="1">
    <location>
        <begin position="1"/>
        <end position="104"/>
    </location>
</feature>
<feature type="compositionally biased region" description="Polar residues" evidence="1">
    <location>
        <begin position="91"/>
        <end position="102"/>
    </location>
</feature>
<feature type="compositionally biased region" description="Basic and acidic residues" evidence="1">
    <location>
        <begin position="58"/>
        <end position="78"/>
    </location>
</feature>
<protein>
    <submittedName>
        <fullName evidence="2">Uncharacterized protein</fullName>
    </submittedName>
</protein>
<evidence type="ECO:0000256" key="1">
    <source>
        <dbReference type="SAM" id="MobiDB-lite"/>
    </source>
</evidence>
<proteinExistence type="predicted"/>
<keyword evidence="3" id="KW-1185">Reference proteome</keyword>
<organism evidence="2 3">
    <name type="scientific">Exidia glandulosa HHB12029</name>
    <dbReference type="NCBI Taxonomy" id="1314781"/>
    <lineage>
        <taxon>Eukaryota</taxon>
        <taxon>Fungi</taxon>
        <taxon>Dikarya</taxon>
        <taxon>Basidiomycota</taxon>
        <taxon>Agaricomycotina</taxon>
        <taxon>Agaricomycetes</taxon>
        <taxon>Auriculariales</taxon>
        <taxon>Exidiaceae</taxon>
        <taxon>Exidia</taxon>
    </lineage>
</organism>
<accession>A0A166BDG3</accession>
<feature type="compositionally biased region" description="Basic and acidic residues" evidence="1">
    <location>
        <begin position="34"/>
        <end position="46"/>
    </location>
</feature>
<name>A0A166BDG3_EXIGL</name>
<dbReference type="Proteomes" id="UP000077266">
    <property type="component" value="Unassembled WGS sequence"/>
</dbReference>
<sequence>MADEAEAAADTTRNEDTEMAEAEAEVGPDVTIEEPPRDESEEHGADRSTVLDFIDAGDLAHDVLQESTETRRDPDEKTSNVADNGRDGLNVTAQTPQGTRVATPNPLAAIARPAPTPSASTQSRLSYATMLKQRPNDWHLEFSMDDHPPLSLPLDMTVYGAIHLHELRLEIVAAPSATENMTPL</sequence>
<reference evidence="2 3" key="1">
    <citation type="journal article" date="2016" name="Mol. Biol. Evol.">
        <title>Comparative Genomics of Early-Diverging Mushroom-Forming Fungi Provides Insights into the Origins of Lignocellulose Decay Capabilities.</title>
        <authorList>
            <person name="Nagy L.G."/>
            <person name="Riley R."/>
            <person name="Tritt A."/>
            <person name="Adam C."/>
            <person name="Daum C."/>
            <person name="Floudas D."/>
            <person name="Sun H."/>
            <person name="Yadav J.S."/>
            <person name="Pangilinan J."/>
            <person name="Larsson K.H."/>
            <person name="Matsuura K."/>
            <person name="Barry K."/>
            <person name="Labutti K."/>
            <person name="Kuo R."/>
            <person name="Ohm R.A."/>
            <person name="Bhattacharya S.S."/>
            <person name="Shirouzu T."/>
            <person name="Yoshinaga Y."/>
            <person name="Martin F.M."/>
            <person name="Grigoriev I.V."/>
            <person name="Hibbett D.S."/>
        </authorList>
    </citation>
    <scope>NUCLEOTIDE SEQUENCE [LARGE SCALE GENOMIC DNA]</scope>
    <source>
        <strain evidence="2 3">HHB12029</strain>
    </source>
</reference>